<accession>A0A0C3DTW3</accession>
<reference evidence="2" key="2">
    <citation type="submission" date="2015-01" db="EMBL/GenBank/DDBJ databases">
        <title>Evolutionary Origins and Diversification of the Mycorrhizal Mutualists.</title>
        <authorList>
            <consortium name="DOE Joint Genome Institute"/>
            <consortium name="Mycorrhizal Genomics Consortium"/>
            <person name="Kohler A."/>
            <person name="Kuo A."/>
            <person name="Nagy L.G."/>
            <person name="Floudas D."/>
            <person name="Copeland A."/>
            <person name="Barry K.W."/>
            <person name="Cichocki N."/>
            <person name="Veneault-Fourrey C."/>
            <person name="LaButti K."/>
            <person name="Lindquist E.A."/>
            <person name="Lipzen A."/>
            <person name="Lundell T."/>
            <person name="Morin E."/>
            <person name="Murat C."/>
            <person name="Riley R."/>
            <person name="Ohm R."/>
            <person name="Sun H."/>
            <person name="Tunlid A."/>
            <person name="Henrissat B."/>
            <person name="Grigoriev I.V."/>
            <person name="Hibbett D.S."/>
            <person name="Martin F."/>
        </authorList>
    </citation>
    <scope>NUCLEOTIDE SEQUENCE [LARGE SCALE GENOMIC DNA]</scope>
    <source>
        <strain evidence="2">Foug A</strain>
    </source>
</reference>
<keyword evidence="2" id="KW-1185">Reference proteome</keyword>
<dbReference type="HOGENOM" id="CLU_1687734_0_0_1"/>
<evidence type="ECO:0000313" key="2">
    <source>
        <dbReference type="Proteomes" id="UP000053989"/>
    </source>
</evidence>
<gene>
    <name evidence="1" type="ORF">SCLCIDRAFT_990323</name>
</gene>
<protein>
    <submittedName>
        <fullName evidence="1">Uncharacterized protein</fullName>
    </submittedName>
</protein>
<reference evidence="1 2" key="1">
    <citation type="submission" date="2014-04" db="EMBL/GenBank/DDBJ databases">
        <authorList>
            <consortium name="DOE Joint Genome Institute"/>
            <person name="Kuo A."/>
            <person name="Kohler A."/>
            <person name="Nagy L.G."/>
            <person name="Floudas D."/>
            <person name="Copeland A."/>
            <person name="Barry K.W."/>
            <person name="Cichocki N."/>
            <person name="Veneault-Fourrey C."/>
            <person name="LaButti K."/>
            <person name="Lindquist E.A."/>
            <person name="Lipzen A."/>
            <person name="Lundell T."/>
            <person name="Morin E."/>
            <person name="Murat C."/>
            <person name="Sun H."/>
            <person name="Tunlid A."/>
            <person name="Henrissat B."/>
            <person name="Grigoriev I.V."/>
            <person name="Hibbett D.S."/>
            <person name="Martin F."/>
            <person name="Nordberg H.P."/>
            <person name="Cantor M.N."/>
            <person name="Hua S.X."/>
        </authorList>
    </citation>
    <scope>NUCLEOTIDE SEQUENCE [LARGE SCALE GENOMIC DNA]</scope>
    <source>
        <strain evidence="1 2">Foug A</strain>
    </source>
</reference>
<evidence type="ECO:0000313" key="1">
    <source>
        <dbReference type="EMBL" id="KIM59599.1"/>
    </source>
</evidence>
<dbReference type="AlphaFoldDB" id="A0A0C3DTW3"/>
<dbReference type="Proteomes" id="UP000053989">
    <property type="component" value="Unassembled WGS sequence"/>
</dbReference>
<organism evidence="1 2">
    <name type="scientific">Scleroderma citrinum Foug A</name>
    <dbReference type="NCBI Taxonomy" id="1036808"/>
    <lineage>
        <taxon>Eukaryota</taxon>
        <taxon>Fungi</taxon>
        <taxon>Dikarya</taxon>
        <taxon>Basidiomycota</taxon>
        <taxon>Agaricomycotina</taxon>
        <taxon>Agaricomycetes</taxon>
        <taxon>Agaricomycetidae</taxon>
        <taxon>Boletales</taxon>
        <taxon>Sclerodermatineae</taxon>
        <taxon>Sclerodermataceae</taxon>
        <taxon>Scleroderma</taxon>
    </lineage>
</organism>
<dbReference type="EMBL" id="KN822071">
    <property type="protein sequence ID" value="KIM59599.1"/>
    <property type="molecule type" value="Genomic_DNA"/>
</dbReference>
<sequence length="156" mass="18022">MVLILTILASRSLFPCHCQTWAQQSLANPFVIALLALHVKSFSFVIRGLVVVPWTTPLTRHSVLLYRRRIPPLRVAPCQKLGQRILCWRGRQDRTTTIDGVGVILMWHFTPQRPRSHRRRVPFARSLTAESRGIPRPTTAVRTRVTLEWRLARSRT</sequence>
<name>A0A0C3DTW3_9AGAM</name>
<dbReference type="InParanoid" id="A0A0C3DTW3"/>
<proteinExistence type="predicted"/>